<reference evidence="2 3" key="1">
    <citation type="submission" date="2020-08" db="EMBL/GenBank/DDBJ databases">
        <title>Sequencing the genomes of 1000 actinobacteria strains.</title>
        <authorList>
            <person name="Klenk H.-P."/>
        </authorList>
    </citation>
    <scope>NUCLEOTIDE SEQUENCE [LARGE SCALE GENOMIC DNA]</scope>
    <source>
        <strain evidence="2 3">DSM 45518</strain>
    </source>
</reference>
<dbReference type="Proteomes" id="UP000542742">
    <property type="component" value="Unassembled WGS sequence"/>
</dbReference>
<proteinExistence type="predicted"/>
<dbReference type="RefSeq" id="WP_184954487.1">
    <property type="nucleotide sequence ID" value="NZ_BOMC01000059.1"/>
</dbReference>
<name>A0A7W7G4T4_9ACTN</name>
<gene>
    <name evidence="2" type="ORF">BKA14_006395</name>
</gene>
<feature type="compositionally biased region" description="Low complexity" evidence="1">
    <location>
        <begin position="60"/>
        <end position="77"/>
    </location>
</feature>
<sequence length="210" mass="21915">MPPRSRPHTPGGGDDGGEPPPPPRRPGSGSGSGGHARSIADAQTQVTGKAQDGRADTEARATGGAPNTPAGPAATAPLRPPNALRHNLNSIKLNSRSKDKNTIVLPGTDVAGDLADISAGRGTWDEATNTYQVNGRRYGVESANTTFPADGPGFVNLSRSEYKVLKNLIGSDGDIAAAQEALRRDPFISESDWTMALEVFQHHKSYRGGA</sequence>
<comment type="caution">
    <text evidence="2">The sequence shown here is derived from an EMBL/GenBank/DDBJ whole genome shotgun (WGS) entry which is preliminary data.</text>
</comment>
<evidence type="ECO:0000313" key="3">
    <source>
        <dbReference type="Proteomes" id="UP000542742"/>
    </source>
</evidence>
<keyword evidence="3" id="KW-1185">Reference proteome</keyword>
<feature type="region of interest" description="Disordered" evidence="1">
    <location>
        <begin position="1"/>
        <end position="83"/>
    </location>
</feature>
<protein>
    <submittedName>
        <fullName evidence="2">Uncharacterized protein</fullName>
    </submittedName>
</protein>
<dbReference type="AlphaFoldDB" id="A0A7W7G4T4"/>
<dbReference type="EMBL" id="JACHMF010000001">
    <property type="protein sequence ID" value="MBB4696247.1"/>
    <property type="molecule type" value="Genomic_DNA"/>
</dbReference>
<organism evidence="2 3">
    <name type="scientific">Paractinoplanes abujensis</name>
    <dbReference type="NCBI Taxonomy" id="882441"/>
    <lineage>
        <taxon>Bacteria</taxon>
        <taxon>Bacillati</taxon>
        <taxon>Actinomycetota</taxon>
        <taxon>Actinomycetes</taxon>
        <taxon>Micromonosporales</taxon>
        <taxon>Micromonosporaceae</taxon>
        <taxon>Paractinoplanes</taxon>
    </lineage>
</organism>
<evidence type="ECO:0000256" key="1">
    <source>
        <dbReference type="SAM" id="MobiDB-lite"/>
    </source>
</evidence>
<accession>A0A7W7G4T4</accession>
<evidence type="ECO:0000313" key="2">
    <source>
        <dbReference type="EMBL" id="MBB4696247.1"/>
    </source>
</evidence>